<dbReference type="GO" id="GO:0005886">
    <property type="term" value="C:plasma membrane"/>
    <property type="evidence" value="ECO:0007669"/>
    <property type="project" value="TreeGrafter"/>
</dbReference>
<feature type="compositionally biased region" description="Basic and acidic residues" evidence="5">
    <location>
        <begin position="774"/>
        <end position="788"/>
    </location>
</feature>
<dbReference type="InterPro" id="IPR020841">
    <property type="entry name" value="PKS_Beta-ketoAc_synthase_dom"/>
</dbReference>
<dbReference type="Pfam" id="PF00550">
    <property type="entry name" value="PP-binding"/>
    <property type="match status" value="1"/>
</dbReference>
<dbReference type="PROSITE" id="PS52004">
    <property type="entry name" value="KS3_2"/>
    <property type="match status" value="1"/>
</dbReference>
<reference evidence="8" key="1">
    <citation type="journal article" date="2011" name="PLoS ONE">
        <title>Ralstonia syzygii, the Blood Disease Bacterium and some Asian R. solanacearum strains form a single genomic species despite divergent lifestyles.</title>
        <authorList>
            <person name="Remenant B."/>
            <person name="de Cambiaire J.C."/>
            <person name="Cellier G."/>
            <person name="Jacobs J.M."/>
            <person name="Mangenot S."/>
            <person name="Barbe V."/>
            <person name="Lajus A."/>
            <person name="Vallenet D."/>
            <person name="Medigue C."/>
            <person name="Fegan M."/>
            <person name="Allen C."/>
            <person name="Prior P."/>
        </authorList>
    </citation>
    <scope>NUCLEOTIDE SEQUENCE</scope>
    <source>
        <strain evidence="8">R24</strain>
    </source>
</reference>
<dbReference type="Pfam" id="PF00109">
    <property type="entry name" value="ketoacyl-synt"/>
    <property type="match status" value="1"/>
</dbReference>
<dbReference type="InterPro" id="IPR036736">
    <property type="entry name" value="ACP-like_sf"/>
</dbReference>
<name>G3AAR3_9RALS</name>
<keyword evidence="2" id="KW-0597">Phosphoprotein</keyword>
<keyword evidence="3" id="KW-0808">Transferase</keyword>
<feature type="region of interest" description="Disordered" evidence="5">
    <location>
        <begin position="774"/>
        <end position="806"/>
    </location>
</feature>
<dbReference type="GO" id="GO:0031177">
    <property type="term" value="F:phosphopantetheine binding"/>
    <property type="evidence" value="ECO:0007669"/>
    <property type="project" value="InterPro"/>
</dbReference>
<evidence type="ECO:0000313" key="8">
    <source>
        <dbReference type="EMBL" id="CCA87468.1"/>
    </source>
</evidence>
<dbReference type="SUPFAM" id="SSF53901">
    <property type="entry name" value="Thiolase-like"/>
    <property type="match status" value="1"/>
</dbReference>
<dbReference type="GO" id="GO:0004312">
    <property type="term" value="F:fatty acid synthase activity"/>
    <property type="evidence" value="ECO:0007669"/>
    <property type="project" value="TreeGrafter"/>
</dbReference>
<protein>
    <submittedName>
        <fullName evidence="8">Putative polyketide synthase</fullName>
    </submittedName>
</protein>
<dbReference type="Gene3D" id="3.40.47.10">
    <property type="match status" value="1"/>
</dbReference>
<dbReference type="InterPro" id="IPR001227">
    <property type="entry name" value="Ac_transferase_dom_sf"/>
</dbReference>
<evidence type="ECO:0000256" key="5">
    <source>
        <dbReference type="SAM" id="MobiDB-lite"/>
    </source>
</evidence>
<evidence type="ECO:0000259" key="6">
    <source>
        <dbReference type="PROSITE" id="PS50075"/>
    </source>
</evidence>
<dbReference type="SUPFAM" id="SSF47336">
    <property type="entry name" value="ACP-like"/>
    <property type="match status" value="1"/>
</dbReference>
<dbReference type="InterPro" id="IPR014030">
    <property type="entry name" value="Ketoacyl_synth_N"/>
</dbReference>
<dbReference type="GO" id="GO:0071770">
    <property type="term" value="P:DIM/DIP cell wall layer assembly"/>
    <property type="evidence" value="ECO:0007669"/>
    <property type="project" value="TreeGrafter"/>
</dbReference>
<dbReference type="Gene3D" id="3.40.366.10">
    <property type="entry name" value="Malonyl-Coenzyme A Acyl Carrier Protein, domain 2"/>
    <property type="match status" value="1"/>
</dbReference>
<dbReference type="PROSITE" id="PS50075">
    <property type="entry name" value="CARRIER"/>
    <property type="match status" value="1"/>
</dbReference>
<sequence>MEKIAIIGMSCRLPGAASLDAFWHLLEQGEHGIGLIPKARWDADALFDTNGKLPGKSNSRFGGFIDDVERFDAQFFGISPREAVQMDPQQRILLELFHEAMEDAGLTAGQLGGSDSSVYVGVMSNDYLRHQTEDDYRRIDTHTGGGVGFAMVANRISYQFDLRGPSMAIDTACSSSLTAAFHACQSIWTGQSRIAFAAGVNLMLDPTFDIFYAKAGLLAPDGKCKTLSAQADGIGRGEGAGVVVLKSLGDALADGDRIHAVIRGGAVNHDGRSNGIAAPNRWAQEALLRSATRHAGVSPRDLQYVELHGTGTLIGDPIEANALGTVMNEAGRDAPCWVGSVKSNIGHLEGAAGVAALIKTALSLRHGVIPPSLWCDAPNPHVDFERLPLRVSTRRAAWPDNGKPRMAGVSSFGLGGANAHLVLEQSPLPVMQPGADADRTHWLLISARSEAALRALATRYADLLRSGHGRLEAICSAALRRRAVFDHRLSVRGRNRQELIAQLEAYSAGDARAYLRYRKPVRKLLLGLPAAAALDTAKLGDWLRQSVVGSACWNTCHALLAAEGPPVLPEAGAIASTTTASLTAADIAYWHFAAQYSAAAHLIRSGFPIMAIVADGGVGQLAALCATGALPLEQAFEALKTGQPRLPAIKGDGSATRAEIPCHAAHGPRIQPESVLRNAESHAFAQTLADMAKDGSDIVLLNLHGDDALPFGSAAPDRCHRLIDASDNPYATLFSQLAPAYSPDWRLLAPRHTDAVELPRYPWQRESFWLERRVPPGRAQDGERDAPRPDTAAAEPASPAGQRDDRHTFASLTAAERRPWLIDFLASRTARVLHMAIGSLDVQVPLNMMGIDSLTAVEIKNLVERELGVPLPVVKFLDGYSVSDFAAYLEPRLLDDGPEPATPTPTAAPQPAAVPAATQPLRVDQLDPGQLDNLTDEQVDALLNALLATGA</sequence>
<proteinExistence type="predicted"/>
<dbReference type="Pfam" id="PF16197">
    <property type="entry name" value="KAsynt_C_assoc"/>
    <property type="match status" value="1"/>
</dbReference>
<dbReference type="InterPro" id="IPR016039">
    <property type="entry name" value="Thiolase-like"/>
</dbReference>
<gene>
    <name evidence="8" type="ORF">RALSY_mp30806</name>
</gene>
<dbReference type="Pfam" id="PF02801">
    <property type="entry name" value="Ketoacyl-synt_C"/>
    <property type="match status" value="1"/>
</dbReference>
<dbReference type="SMART" id="SM00825">
    <property type="entry name" value="PKS_KS"/>
    <property type="match status" value="1"/>
</dbReference>
<dbReference type="FunFam" id="3.40.47.10:FF:000019">
    <property type="entry name" value="Polyketide synthase type I"/>
    <property type="match status" value="1"/>
</dbReference>
<feature type="domain" description="Carrier" evidence="6">
    <location>
        <begin position="816"/>
        <end position="893"/>
    </location>
</feature>
<evidence type="ECO:0000256" key="3">
    <source>
        <dbReference type="ARBA" id="ARBA00022679"/>
    </source>
</evidence>
<dbReference type="CDD" id="cd00833">
    <property type="entry name" value="PKS"/>
    <property type="match status" value="1"/>
</dbReference>
<dbReference type="InterPro" id="IPR020806">
    <property type="entry name" value="PKS_PP-bd"/>
</dbReference>
<dbReference type="Gene3D" id="3.30.70.3290">
    <property type="match status" value="1"/>
</dbReference>
<dbReference type="SMART" id="SM00823">
    <property type="entry name" value="PKS_PP"/>
    <property type="match status" value="1"/>
</dbReference>
<dbReference type="SMART" id="SM01294">
    <property type="entry name" value="PKS_PP_betabranch"/>
    <property type="match status" value="1"/>
</dbReference>
<dbReference type="PANTHER" id="PTHR43775">
    <property type="entry name" value="FATTY ACID SYNTHASE"/>
    <property type="match status" value="1"/>
</dbReference>
<comment type="function">
    <text evidence="4">Involved in production of the polyketide antibiotic thailandamide.</text>
</comment>
<evidence type="ECO:0000256" key="4">
    <source>
        <dbReference type="ARBA" id="ARBA00054155"/>
    </source>
</evidence>
<dbReference type="InterPro" id="IPR050091">
    <property type="entry name" value="PKS_NRPS_Biosynth_Enz"/>
</dbReference>
<dbReference type="InterPro" id="IPR014031">
    <property type="entry name" value="Ketoacyl_synth_C"/>
</dbReference>
<keyword evidence="1" id="KW-0596">Phosphopantetheine</keyword>
<dbReference type="GO" id="GO:0005737">
    <property type="term" value="C:cytoplasm"/>
    <property type="evidence" value="ECO:0007669"/>
    <property type="project" value="TreeGrafter"/>
</dbReference>
<organism evidence="8">
    <name type="scientific">Ralstonia syzygii R24</name>
    <dbReference type="NCBI Taxonomy" id="907261"/>
    <lineage>
        <taxon>Bacteria</taxon>
        <taxon>Pseudomonadati</taxon>
        <taxon>Pseudomonadota</taxon>
        <taxon>Betaproteobacteria</taxon>
        <taxon>Burkholderiales</taxon>
        <taxon>Burkholderiaceae</taxon>
        <taxon>Ralstonia</taxon>
        <taxon>Ralstonia solanacearum species complex</taxon>
    </lineage>
</organism>
<evidence type="ECO:0000256" key="1">
    <source>
        <dbReference type="ARBA" id="ARBA00022450"/>
    </source>
</evidence>
<reference evidence="8" key="2">
    <citation type="submission" date="2011-04" db="EMBL/GenBank/DDBJ databases">
        <authorList>
            <person name="Genoscope - CEA"/>
        </authorList>
    </citation>
    <scope>NUCLEOTIDE SEQUENCE</scope>
    <source>
        <strain evidence="8">R24</strain>
    </source>
</reference>
<dbReference type="InterPro" id="IPR009081">
    <property type="entry name" value="PP-bd_ACP"/>
</dbReference>
<feature type="domain" description="Ketosynthase family 3 (KS3)" evidence="7">
    <location>
        <begin position="1"/>
        <end position="425"/>
    </location>
</feature>
<dbReference type="Gene3D" id="1.10.1200.10">
    <property type="entry name" value="ACP-like"/>
    <property type="match status" value="1"/>
</dbReference>
<dbReference type="GO" id="GO:0006633">
    <property type="term" value="P:fatty acid biosynthetic process"/>
    <property type="evidence" value="ECO:0007669"/>
    <property type="project" value="TreeGrafter"/>
</dbReference>
<dbReference type="EMBL" id="FR854092">
    <property type="protein sequence ID" value="CCA87468.1"/>
    <property type="molecule type" value="Genomic_DNA"/>
</dbReference>
<evidence type="ECO:0000259" key="7">
    <source>
        <dbReference type="PROSITE" id="PS52004"/>
    </source>
</evidence>
<dbReference type="PANTHER" id="PTHR43775:SF37">
    <property type="entry name" value="SI:DKEY-61P9.11"/>
    <property type="match status" value="1"/>
</dbReference>
<feature type="region of interest" description="Disordered" evidence="5">
    <location>
        <begin position="893"/>
        <end position="915"/>
    </location>
</feature>
<dbReference type="InterPro" id="IPR032821">
    <property type="entry name" value="PKS_assoc"/>
</dbReference>
<dbReference type="RefSeq" id="WP_197334058.1">
    <property type="nucleotide sequence ID" value="NZ_CP115945.1"/>
</dbReference>
<dbReference type="AlphaFoldDB" id="G3AAR3"/>
<evidence type="ECO:0000256" key="2">
    <source>
        <dbReference type="ARBA" id="ARBA00022553"/>
    </source>
</evidence>
<accession>G3AAR3</accession>